<accession>A0ABV6EL06</accession>
<dbReference type="InterPro" id="IPR051698">
    <property type="entry name" value="Transposase_11-like"/>
</dbReference>
<dbReference type="Pfam" id="PF13808">
    <property type="entry name" value="DDE_Tnp_1_assoc"/>
    <property type="match status" value="1"/>
</dbReference>
<keyword evidence="5" id="KW-1185">Reference proteome</keyword>
<organism evidence="4 5">
    <name type="scientific">Serratia aquatilis</name>
    <dbReference type="NCBI Taxonomy" id="1737515"/>
    <lineage>
        <taxon>Bacteria</taxon>
        <taxon>Pseudomonadati</taxon>
        <taxon>Pseudomonadota</taxon>
        <taxon>Gammaproteobacteria</taxon>
        <taxon>Enterobacterales</taxon>
        <taxon>Yersiniaceae</taxon>
        <taxon>Serratia</taxon>
    </lineage>
</organism>
<dbReference type="InterPro" id="IPR047647">
    <property type="entry name" value="ISAs1_transpos"/>
</dbReference>
<feature type="domain" description="Transposase IS4-like" evidence="2">
    <location>
        <begin position="105"/>
        <end position="336"/>
    </location>
</feature>
<reference evidence="4 5" key="1">
    <citation type="submission" date="2024-09" db="EMBL/GenBank/DDBJ databases">
        <authorList>
            <person name="Sun Q."/>
            <person name="Mori K."/>
        </authorList>
    </citation>
    <scope>NUCLEOTIDE SEQUENCE [LARGE SCALE GENOMIC DNA]</scope>
    <source>
        <strain evidence="4 5">CCM 8626</strain>
    </source>
</reference>
<dbReference type="Proteomes" id="UP001589792">
    <property type="component" value="Unassembled WGS sequence"/>
</dbReference>
<evidence type="ECO:0000256" key="1">
    <source>
        <dbReference type="ARBA" id="ARBA00010075"/>
    </source>
</evidence>
<name>A0ABV6EL06_9GAMM</name>
<proteinExistence type="inferred from homology"/>
<gene>
    <name evidence="4" type="ORF">ACFFJ3_24490</name>
</gene>
<feature type="domain" description="H repeat-associated protein N-terminal" evidence="3">
    <location>
        <begin position="8"/>
        <end position="94"/>
    </location>
</feature>
<evidence type="ECO:0000259" key="3">
    <source>
        <dbReference type="Pfam" id="PF13808"/>
    </source>
</evidence>
<dbReference type="InterPro" id="IPR032806">
    <property type="entry name" value="YbfD_N"/>
</dbReference>
<protein>
    <submittedName>
        <fullName evidence="4">ISAs1 family transposase</fullName>
    </submittedName>
</protein>
<evidence type="ECO:0000313" key="5">
    <source>
        <dbReference type="Proteomes" id="UP001589792"/>
    </source>
</evidence>
<dbReference type="InterPro" id="IPR002559">
    <property type="entry name" value="Transposase_11"/>
</dbReference>
<evidence type="ECO:0000259" key="2">
    <source>
        <dbReference type="Pfam" id="PF01609"/>
    </source>
</evidence>
<comment type="similarity">
    <text evidence="1">Belongs to the transposase 11 family.</text>
</comment>
<dbReference type="NCBIfam" id="NF033564">
    <property type="entry name" value="transpos_ISAs1"/>
    <property type="match status" value="1"/>
</dbReference>
<comment type="caution">
    <text evidence="4">The sequence shown here is derived from an EMBL/GenBank/DDBJ whole genome shotgun (WGS) entry which is preliminary data.</text>
</comment>
<dbReference type="EMBL" id="JBHLXG010000042">
    <property type="protein sequence ID" value="MFC0229605.1"/>
    <property type="molecule type" value="Genomic_DNA"/>
</dbReference>
<dbReference type="Pfam" id="PF01609">
    <property type="entry name" value="DDE_Tnp_1"/>
    <property type="match status" value="1"/>
</dbReference>
<dbReference type="RefSeq" id="WP_380681267.1">
    <property type="nucleotide sequence ID" value="NZ_JBHLXG010000042.1"/>
</dbReference>
<dbReference type="PANTHER" id="PTHR30298:SF0">
    <property type="entry name" value="PROTEIN YBFL-RELATED"/>
    <property type="match status" value="1"/>
</dbReference>
<evidence type="ECO:0000313" key="4">
    <source>
        <dbReference type="EMBL" id="MFC0229605.1"/>
    </source>
</evidence>
<dbReference type="PANTHER" id="PTHR30298">
    <property type="entry name" value="H REPEAT-ASSOCIATED PREDICTED TRANSPOSASE"/>
    <property type="match status" value="1"/>
</dbReference>
<sequence length="361" mass="39976">MSINAFSEHFADLQDPRQTAKVAYSLFDILFLTVCAVVGGAEGWQDIEDFGEAHLPWFQKRGLFPAGLPVDDTIARVISRLNPEQFQCSFINWMRAVSSLSNGAVIAIDGKVLRRSYNPEDRASTLHMVSAFASANGVVLGQVKTDAKSNEITAIPALLALLDIRGCLISIDAMGCQTAIAAHIVEKGGDYLLAVKGNQERLSKAVRKALSSVVPGMSDIACVEQNRGRAEMREYHVIPATEVAREFPIWKGLTTLGVAIGYRYDPQGKESLEYRYYISSAELNKAQFANAVRSHWCIENQLHWVLDVTMKEDNCSIYRDNGAVNLATVRHMALNMLRLESGKKASIRRKQKMAAMNSDYL</sequence>
<feature type="non-terminal residue" evidence="4">
    <location>
        <position position="361"/>
    </location>
</feature>